<feature type="binding site" evidence="9">
    <location>
        <position position="22"/>
    </location>
    <ligand>
        <name>Zn(2+)</name>
        <dbReference type="ChEBI" id="CHEBI:29105"/>
    </ligand>
</feature>
<evidence type="ECO:0000256" key="2">
    <source>
        <dbReference type="ARBA" id="ARBA00022763"/>
    </source>
</evidence>
<feature type="binding site" evidence="9">
    <location>
        <position position="180"/>
    </location>
    <ligand>
        <name>Zn(2+)</name>
        <dbReference type="ChEBI" id="CHEBI:29105"/>
    </ligand>
</feature>
<reference evidence="11" key="1">
    <citation type="submission" date="2009-12" db="EMBL/GenBank/DDBJ databases">
        <title>Complete sequence of Treponema azotonutricium strain ZAS-9.</title>
        <authorList>
            <person name="Tetu S.G."/>
            <person name="Matson E."/>
            <person name="Ren Q."/>
            <person name="Seshadri R."/>
            <person name="Elbourne L."/>
            <person name="Hassan K.A."/>
            <person name="Durkin A."/>
            <person name="Radune D."/>
            <person name="Mohamoud Y."/>
            <person name="Shay R."/>
            <person name="Jin S."/>
            <person name="Zhang X."/>
            <person name="Lucey K."/>
            <person name="Ballor N.R."/>
            <person name="Ottesen E."/>
            <person name="Rosenthal R."/>
            <person name="Allen A."/>
            <person name="Leadbetter J.R."/>
            <person name="Paulsen I.T."/>
        </authorList>
    </citation>
    <scope>NUCLEOTIDE SEQUENCE [LARGE SCALE GENOMIC DNA]</scope>
    <source>
        <strain evidence="11">ATCC BAA-888 / DSM 13862 / ZAS-9</strain>
    </source>
</reference>
<evidence type="ECO:0000256" key="3">
    <source>
        <dbReference type="ARBA" id="ARBA00022801"/>
    </source>
</evidence>
<dbReference type="STRING" id="545695.TREAZ_2090"/>
<evidence type="ECO:0000313" key="10">
    <source>
        <dbReference type="EMBL" id="AEF82943.1"/>
    </source>
</evidence>
<dbReference type="InterPro" id="IPR052891">
    <property type="entry name" value="DNA-3mA_glycosylase"/>
</dbReference>
<dbReference type="GO" id="GO:0006284">
    <property type="term" value="P:base-excision repair"/>
    <property type="evidence" value="ECO:0007669"/>
    <property type="project" value="InterPro"/>
</dbReference>
<accession>F5Y9H1</accession>
<dbReference type="Pfam" id="PF03352">
    <property type="entry name" value="Adenine_glyco"/>
    <property type="match status" value="1"/>
</dbReference>
<dbReference type="EC" id="3.2.2.20" evidence="8"/>
<dbReference type="OrthoDB" id="9807664at2"/>
<dbReference type="FunFam" id="1.10.340.30:FF:000009">
    <property type="entry name" value="DNA-3-methyladenine glycosylase I"/>
    <property type="match status" value="1"/>
</dbReference>
<dbReference type="EMBL" id="CP001841">
    <property type="protein sequence ID" value="AEF82943.1"/>
    <property type="molecule type" value="Genomic_DNA"/>
</dbReference>
<evidence type="ECO:0000256" key="1">
    <source>
        <dbReference type="ARBA" id="ARBA00022723"/>
    </source>
</evidence>
<proteinExistence type="predicted"/>
<dbReference type="PANTHER" id="PTHR30037">
    <property type="entry name" value="DNA-3-METHYLADENINE GLYCOSYLASE 1"/>
    <property type="match status" value="1"/>
</dbReference>
<dbReference type="Proteomes" id="UP000009222">
    <property type="component" value="Chromosome"/>
</dbReference>
<dbReference type="RefSeq" id="WP_015709959.1">
    <property type="nucleotide sequence ID" value="NC_015577.1"/>
</dbReference>
<reference evidence="10 11" key="2">
    <citation type="journal article" date="2011" name="ISME J.">
        <title>RNA-seq reveals cooperative metabolic interactions between two termite-gut spirochete species in co-culture.</title>
        <authorList>
            <person name="Rosenthal A.Z."/>
            <person name="Matson E.G."/>
            <person name="Eldar A."/>
            <person name="Leadbetter J.R."/>
        </authorList>
    </citation>
    <scope>NUCLEOTIDE SEQUENCE [LARGE SCALE GENOMIC DNA]</scope>
    <source>
        <strain evidence="11">ATCC BAA-888 / DSM 13862 / ZAS-9</strain>
    </source>
</reference>
<dbReference type="PANTHER" id="PTHR30037:SF4">
    <property type="entry name" value="DNA-3-METHYLADENINE GLYCOSYLASE I"/>
    <property type="match status" value="1"/>
</dbReference>
<dbReference type="KEGG" id="taz:TREAZ_2090"/>
<evidence type="ECO:0000313" key="11">
    <source>
        <dbReference type="Proteomes" id="UP000009222"/>
    </source>
</evidence>
<protein>
    <recommendedName>
        <fullName evidence="8">DNA-3-methyladenine glycosylase I</fullName>
        <ecNumber evidence="8">3.2.2.20</ecNumber>
    </recommendedName>
</protein>
<keyword evidence="3 10" id="KW-0378">Hydrolase</keyword>
<sequence>MKNDNLIRCPWCLGDDVYTKYHDKEWGKPLKNSRKLFEFLILDGAQAGLSWITILKRRQGYREAFDGFDAEKMASYTQKDIARLMGDAGIIRNKRKILSAIENAQAYLNLMEGKQSFSKWLWNFVDGEPVINHWKTLREIPVSTDLSERISKELKTLGFTFVGPTIVYAFIQAAGLVNDHLVDCFRYKGVYE</sequence>
<evidence type="ECO:0000256" key="5">
    <source>
        <dbReference type="ARBA" id="ARBA00023204"/>
    </source>
</evidence>
<feature type="binding site" evidence="9">
    <location>
        <position position="9"/>
    </location>
    <ligand>
        <name>Zn(2+)</name>
        <dbReference type="ChEBI" id="CHEBI:29105"/>
    </ligand>
</feature>
<comment type="catalytic activity">
    <reaction evidence="6">
        <text>Hydrolysis of alkylated DNA, releasing 3-methyladenine.</text>
        <dbReference type="EC" id="3.2.2.20"/>
    </reaction>
</comment>
<organism evidence="10 11">
    <name type="scientific">Leadbettera azotonutricia (strain ATCC BAA-888 / DSM 13862 / ZAS-9)</name>
    <name type="common">Treponema azotonutricium</name>
    <dbReference type="NCBI Taxonomy" id="545695"/>
    <lineage>
        <taxon>Bacteria</taxon>
        <taxon>Pseudomonadati</taxon>
        <taxon>Spirochaetota</taxon>
        <taxon>Spirochaetia</taxon>
        <taxon>Spirochaetales</taxon>
        <taxon>Breznakiellaceae</taxon>
        <taxon>Leadbettera</taxon>
    </lineage>
</organism>
<feature type="binding site" evidence="9">
    <location>
        <position position="184"/>
    </location>
    <ligand>
        <name>Zn(2+)</name>
        <dbReference type="ChEBI" id="CHEBI:29105"/>
    </ligand>
</feature>
<evidence type="ECO:0000256" key="6">
    <source>
        <dbReference type="ARBA" id="ARBA00052558"/>
    </source>
</evidence>
<gene>
    <name evidence="10" type="ordered locus">TREAZ_2090</name>
</gene>
<evidence type="ECO:0000256" key="4">
    <source>
        <dbReference type="ARBA" id="ARBA00022833"/>
    </source>
</evidence>
<name>F5Y9H1_LEAAZ</name>
<keyword evidence="4 9" id="KW-0862">Zinc</keyword>
<keyword evidence="10" id="KW-0326">Glycosidase</keyword>
<dbReference type="InParanoid" id="F5Y9H1"/>
<evidence type="ECO:0000256" key="8">
    <source>
        <dbReference type="ARBA" id="ARBA00066766"/>
    </source>
</evidence>
<dbReference type="InterPro" id="IPR011257">
    <property type="entry name" value="DNA_glycosylase"/>
</dbReference>
<keyword evidence="5" id="KW-0234">DNA repair</keyword>
<evidence type="ECO:0000256" key="7">
    <source>
        <dbReference type="ARBA" id="ARBA00057608"/>
    </source>
</evidence>
<dbReference type="SUPFAM" id="SSF48150">
    <property type="entry name" value="DNA-glycosylase"/>
    <property type="match status" value="1"/>
</dbReference>
<dbReference type="GO" id="GO:0008725">
    <property type="term" value="F:DNA-3-methyladenine glycosylase activity"/>
    <property type="evidence" value="ECO:0007669"/>
    <property type="project" value="UniProtKB-EC"/>
</dbReference>
<dbReference type="InterPro" id="IPR005019">
    <property type="entry name" value="Adenine_glyco"/>
</dbReference>
<dbReference type="GO" id="GO:0046872">
    <property type="term" value="F:metal ion binding"/>
    <property type="evidence" value="ECO:0007669"/>
    <property type="project" value="UniProtKB-KW"/>
</dbReference>
<keyword evidence="2" id="KW-0227">DNA damage</keyword>
<keyword evidence="1 9" id="KW-0479">Metal-binding</keyword>
<dbReference type="Gene3D" id="1.10.340.30">
    <property type="entry name" value="Hypothetical protein, domain 2"/>
    <property type="match status" value="1"/>
</dbReference>
<keyword evidence="11" id="KW-1185">Reference proteome</keyword>
<dbReference type="AlphaFoldDB" id="F5Y9H1"/>
<dbReference type="HOGENOM" id="CLU_083758_1_0_12"/>
<dbReference type="eggNOG" id="COG2818">
    <property type="taxonomic scope" value="Bacteria"/>
</dbReference>
<evidence type="ECO:0000256" key="9">
    <source>
        <dbReference type="PIRSR" id="PIRSR605019-1"/>
    </source>
</evidence>
<comment type="function">
    <text evidence="7">Hydrolysis of the deoxyribose N-glycosidic bond to excise 3-methyladenine from the damaged DNA polymer formed by alkylation lesions.</text>
</comment>